<gene>
    <name evidence="1" type="ORF">DCAR_028274</name>
    <name evidence="2" type="ORF">DCAR_0830905</name>
</gene>
<dbReference type="EMBL" id="LNRQ01000008">
    <property type="protein sequence ID" value="KZM84179.1"/>
    <property type="molecule type" value="Genomic_DNA"/>
</dbReference>
<dbReference type="AlphaFoldDB" id="A0A175YKS1"/>
<evidence type="ECO:0000313" key="2">
    <source>
        <dbReference type="EMBL" id="WOH11419.1"/>
    </source>
</evidence>
<proteinExistence type="predicted"/>
<dbReference type="Proteomes" id="UP000077755">
    <property type="component" value="Chromosome 8"/>
</dbReference>
<sequence length="77" mass="8757">MKRISLGPHASLIHLKQVPADMLLDDILNQFQKGSSHMTALLKPKVNRRQTMCGTLIYLPPEIGMSITCMFHEHFIL</sequence>
<reference evidence="1" key="1">
    <citation type="journal article" date="2016" name="Nat. Genet.">
        <title>A high-quality carrot genome assembly provides new insights into carotenoid accumulation and asterid genome evolution.</title>
        <authorList>
            <person name="Iorizzo M."/>
            <person name="Ellison S."/>
            <person name="Senalik D."/>
            <person name="Zeng P."/>
            <person name="Satapoomin P."/>
            <person name="Huang J."/>
            <person name="Bowman M."/>
            <person name="Iovene M."/>
            <person name="Sanseverino W."/>
            <person name="Cavagnaro P."/>
            <person name="Yildiz M."/>
            <person name="Macko-Podgorni A."/>
            <person name="Moranska E."/>
            <person name="Grzebelus E."/>
            <person name="Grzebelus D."/>
            <person name="Ashrafi H."/>
            <person name="Zheng Z."/>
            <person name="Cheng S."/>
            <person name="Spooner D."/>
            <person name="Van Deynze A."/>
            <person name="Simon P."/>
        </authorList>
    </citation>
    <scope>NUCLEOTIDE SEQUENCE [LARGE SCALE GENOMIC DNA]</scope>
    <source>
        <tissue evidence="1">Leaf</tissue>
    </source>
</reference>
<keyword evidence="3" id="KW-1185">Reference proteome</keyword>
<name>A0A175YKS1_DAUCS</name>
<protein>
    <submittedName>
        <fullName evidence="1">Uncharacterized protein</fullName>
    </submittedName>
</protein>
<organism evidence="1">
    <name type="scientific">Daucus carota subsp. sativus</name>
    <name type="common">Carrot</name>
    <dbReference type="NCBI Taxonomy" id="79200"/>
    <lineage>
        <taxon>Eukaryota</taxon>
        <taxon>Viridiplantae</taxon>
        <taxon>Streptophyta</taxon>
        <taxon>Embryophyta</taxon>
        <taxon>Tracheophyta</taxon>
        <taxon>Spermatophyta</taxon>
        <taxon>Magnoliopsida</taxon>
        <taxon>eudicotyledons</taxon>
        <taxon>Gunneridae</taxon>
        <taxon>Pentapetalae</taxon>
        <taxon>asterids</taxon>
        <taxon>campanulids</taxon>
        <taxon>Apiales</taxon>
        <taxon>Apiaceae</taxon>
        <taxon>Apioideae</taxon>
        <taxon>Scandiceae</taxon>
        <taxon>Daucinae</taxon>
        <taxon>Daucus</taxon>
        <taxon>Daucus sect. Daucus</taxon>
    </lineage>
</organism>
<reference evidence="2" key="2">
    <citation type="submission" date="2022-03" db="EMBL/GenBank/DDBJ databases">
        <title>Draft title - Genomic analysis of global carrot germplasm unveils the trajectory of domestication and the origin of high carotenoid orange carrot.</title>
        <authorList>
            <person name="Iorizzo M."/>
            <person name="Ellison S."/>
            <person name="Senalik D."/>
            <person name="Macko-Podgorni A."/>
            <person name="Grzebelus D."/>
            <person name="Bostan H."/>
            <person name="Rolling W."/>
            <person name="Curaba J."/>
            <person name="Simon P."/>
        </authorList>
    </citation>
    <scope>NUCLEOTIDE SEQUENCE</scope>
    <source>
        <tissue evidence="2">Leaf</tissue>
    </source>
</reference>
<dbReference type="Gramene" id="KZM84179">
    <property type="protein sequence ID" value="KZM84179"/>
    <property type="gene ID" value="DCAR_028274"/>
</dbReference>
<evidence type="ECO:0000313" key="3">
    <source>
        <dbReference type="Proteomes" id="UP000077755"/>
    </source>
</evidence>
<dbReference type="EMBL" id="CP093350">
    <property type="protein sequence ID" value="WOH11419.1"/>
    <property type="molecule type" value="Genomic_DNA"/>
</dbReference>
<evidence type="ECO:0000313" key="1">
    <source>
        <dbReference type="EMBL" id="KZM84179.1"/>
    </source>
</evidence>
<accession>A0A175YKS1</accession>